<sequence>MKTKIYYLIAFVIVALAACTAQKGTSVHDQLDGRWHLTETLNDIGDGKGKYVAVTADSSYITFSKAGLVGGNAIYGATNYKLIDATHLALTIKGNTAPINYRYKVDGNDLELNAPCREACGLRFKRMK</sequence>
<dbReference type="PROSITE" id="PS51257">
    <property type="entry name" value="PROKAR_LIPOPROTEIN"/>
    <property type="match status" value="1"/>
</dbReference>
<feature type="chain" id="PRO_5047297856" description="Lipocalin-like domain-containing protein" evidence="1">
    <location>
        <begin position="24"/>
        <end position="128"/>
    </location>
</feature>
<keyword evidence="1" id="KW-0732">Signal</keyword>
<proteinExistence type="predicted"/>
<evidence type="ECO:0008006" key="4">
    <source>
        <dbReference type="Google" id="ProtNLM"/>
    </source>
</evidence>
<dbReference type="EMBL" id="JAVLVU010000001">
    <property type="protein sequence ID" value="MDT3402705.1"/>
    <property type="molecule type" value="Genomic_DNA"/>
</dbReference>
<dbReference type="Proteomes" id="UP001258315">
    <property type="component" value="Unassembled WGS sequence"/>
</dbReference>
<feature type="signal peptide" evidence="1">
    <location>
        <begin position="1"/>
        <end position="23"/>
    </location>
</feature>
<keyword evidence="3" id="KW-1185">Reference proteome</keyword>
<accession>A0ABU3GSF1</accession>
<protein>
    <recommendedName>
        <fullName evidence="4">Lipocalin-like domain-containing protein</fullName>
    </recommendedName>
</protein>
<name>A0ABU3GSF1_9SPHI</name>
<comment type="caution">
    <text evidence="2">The sequence shown here is derived from an EMBL/GenBank/DDBJ whole genome shotgun (WGS) entry which is preliminary data.</text>
</comment>
<gene>
    <name evidence="2" type="ORF">QE417_001777</name>
</gene>
<organism evidence="2 3">
    <name type="scientific">Mucilaginibacter terrae</name>
    <dbReference type="NCBI Taxonomy" id="1955052"/>
    <lineage>
        <taxon>Bacteria</taxon>
        <taxon>Pseudomonadati</taxon>
        <taxon>Bacteroidota</taxon>
        <taxon>Sphingobacteriia</taxon>
        <taxon>Sphingobacteriales</taxon>
        <taxon>Sphingobacteriaceae</taxon>
        <taxon>Mucilaginibacter</taxon>
    </lineage>
</organism>
<reference evidence="3" key="1">
    <citation type="submission" date="2023-07" db="EMBL/GenBank/DDBJ databases">
        <title>Functional and genomic diversity of the sorghum phyllosphere microbiome.</title>
        <authorList>
            <person name="Shade A."/>
        </authorList>
    </citation>
    <scope>NUCLEOTIDE SEQUENCE [LARGE SCALE GENOMIC DNA]</scope>
    <source>
        <strain evidence="3">SORGH_AS_0422</strain>
    </source>
</reference>
<evidence type="ECO:0000256" key="1">
    <source>
        <dbReference type="SAM" id="SignalP"/>
    </source>
</evidence>
<dbReference type="RefSeq" id="WP_311949383.1">
    <property type="nucleotide sequence ID" value="NZ_JAVLVU010000001.1"/>
</dbReference>
<evidence type="ECO:0000313" key="3">
    <source>
        <dbReference type="Proteomes" id="UP001258315"/>
    </source>
</evidence>
<evidence type="ECO:0000313" key="2">
    <source>
        <dbReference type="EMBL" id="MDT3402705.1"/>
    </source>
</evidence>